<dbReference type="AlphaFoldDB" id="A0A2G9UHR5"/>
<dbReference type="OrthoDB" id="5782698at2759"/>
<evidence type="ECO:0008006" key="3">
    <source>
        <dbReference type="Google" id="ProtNLM"/>
    </source>
</evidence>
<accession>A0A2G9UHR5</accession>
<dbReference type="Proteomes" id="UP000230423">
    <property type="component" value="Unassembled WGS sequence"/>
</dbReference>
<dbReference type="EMBL" id="KZ346513">
    <property type="protein sequence ID" value="PIO69797.1"/>
    <property type="molecule type" value="Genomic_DNA"/>
</dbReference>
<dbReference type="Gene3D" id="3.50.4.10">
    <property type="entry name" value="Hepatocyte Growth Factor"/>
    <property type="match status" value="1"/>
</dbReference>
<protein>
    <recommendedName>
        <fullName evidence="3">Apple domain-containing protein</fullName>
    </recommendedName>
</protein>
<proteinExistence type="predicted"/>
<name>A0A2G9UHR5_TELCI</name>
<reference evidence="1 2" key="1">
    <citation type="submission" date="2015-09" db="EMBL/GenBank/DDBJ databases">
        <title>Draft genome of the parasitic nematode Teladorsagia circumcincta isolate WARC Sus (inbred).</title>
        <authorList>
            <person name="Mitreva M."/>
        </authorList>
    </citation>
    <scope>NUCLEOTIDE SEQUENCE [LARGE SCALE GENOMIC DNA]</scope>
    <source>
        <strain evidence="1 2">S</strain>
    </source>
</reference>
<evidence type="ECO:0000313" key="2">
    <source>
        <dbReference type="Proteomes" id="UP000230423"/>
    </source>
</evidence>
<organism evidence="1 2">
    <name type="scientific">Teladorsagia circumcincta</name>
    <name type="common">Brown stomach worm</name>
    <name type="synonym">Ostertagia circumcincta</name>
    <dbReference type="NCBI Taxonomy" id="45464"/>
    <lineage>
        <taxon>Eukaryota</taxon>
        <taxon>Metazoa</taxon>
        <taxon>Ecdysozoa</taxon>
        <taxon>Nematoda</taxon>
        <taxon>Chromadorea</taxon>
        <taxon>Rhabditida</taxon>
        <taxon>Rhabditina</taxon>
        <taxon>Rhabditomorpha</taxon>
        <taxon>Strongyloidea</taxon>
        <taxon>Trichostrongylidae</taxon>
        <taxon>Teladorsagia</taxon>
    </lineage>
</organism>
<gene>
    <name evidence="1" type="ORF">TELCIR_08369</name>
</gene>
<keyword evidence="2" id="KW-1185">Reference proteome</keyword>
<sequence>MNHRGCALECREDPSCFAYEWLEGSALCFLKSRSLSGDLVKKIDAVIGFCLDEDDEERDRFRDHTAFGTELASINEIEGEKCKDTCMGIREAAAYSWTPDNLDDDDAVVGTCKCIESLMSVKLNFNSFSGFLGPRKWQKGRRHAPIVIR</sequence>
<evidence type="ECO:0000313" key="1">
    <source>
        <dbReference type="EMBL" id="PIO69797.1"/>
    </source>
</evidence>